<proteinExistence type="predicted"/>
<organism evidence="2 3">
    <name type="scientific">Bacillus cereus HuA2-1</name>
    <dbReference type="NCBI Taxonomy" id="1053201"/>
    <lineage>
        <taxon>Bacteria</taxon>
        <taxon>Bacillati</taxon>
        <taxon>Bacillota</taxon>
        <taxon>Bacilli</taxon>
        <taxon>Bacillales</taxon>
        <taxon>Bacillaceae</taxon>
        <taxon>Bacillus</taxon>
        <taxon>Bacillus cereus group</taxon>
    </lineage>
</organism>
<accession>J9CQ05</accession>
<protein>
    <submittedName>
        <fullName evidence="2">Uncharacterized protein</fullName>
    </submittedName>
</protein>
<dbReference type="RefSeq" id="WP_002135950.1">
    <property type="nucleotide sequence ID" value="NZ_JH804672.1"/>
</dbReference>
<evidence type="ECO:0000313" key="2">
    <source>
        <dbReference type="EMBL" id="EJV87357.1"/>
    </source>
</evidence>
<dbReference type="OrthoDB" id="2667111at2"/>
<feature type="transmembrane region" description="Helical" evidence="1">
    <location>
        <begin position="326"/>
        <end position="347"/>
    </location>
</feature>
<keyword evidence="1" id="KW-0812">Transmembrane</keyword>
<sequence length="360" mass="43040">MLLGHEYEILSRIPEHFTLHNSNYFIFNQKKLTDEFHSTEIDSLMSLTDQGILSKKGDLIYIDINNWIDLFIKELEKTMINLGYSFICKYNKDESLIQFQSKESEDISKEFQLNFNPNAEEVYNLNNVIHFCIPMSFEFSLFWLDLINNHNILIMFCEFLNNEFERFQYDKKIRFNFFDGLELGDINHIYHKSISSYFTKKQFNKNIISEELNQKIKMFISKEDYEAYQITINKSNIAVVKLKNEIIFFSFLEDKLYYSQETLQELENLKELLLNKVSEYNQIMLINRTKLIDSKHKSSIIIFNIFSYLAISLNFFIYTLNLNNQYLKFATATISIISLLAIIWWIIIPVIKISRFSWEI</sequence>
<dbReference type="AlphaFoldDB" id="J9CQ05"/>
<dbReference type="EMBL" id="AHDV01000008">
    <property type="protein sequence ID" value="EJV87357.1"/>
    <property type="molecule type" value="Genomic_DNA"/>
</dbReference>
<gene>
    <name evidence="2" type="ORF">IG3_01574</name>
</gene>
<keyword evidence="1" id="KW-0472">Membrane</keyword>
<evidence type="ECO:0000313" key="3">
    <source>
        <dbReference type="Proteomes" id="UP000004136"/>
    </source>
</evidence>
<feature type="transmembrane region" description="Helical" evidence="1">
    <location>
        <begin position="300"/>
        <end position="320"/>
    </location>
</feature>
<evidence type="ECO:0000256" key="1">
    <source>
        <dbReference type="SAM" id="Phobius"/>
    </source>
</evidence>
<name>J9CQ05_BACCE</name>
<dbReference type="PATRIC" id="fig|1053201.3.peg.1623"/>
<dbReference type="HOGENOM" id="CLU_789063_0_0_9"/>
<reference evidence="2 3" key="1">
    <citation type="submission" date="2012-04" db="EMBL/GenBank/DDBJ databases">
        <title>The Genome Sequence of Bacillus cereus HuA2-1.</title>
        <authorList>
            <consortium name="The Broad Institute Genome Sequencing Platform"/>
            <consortium name="The Broad Institute Genome Sequencing Center for Infectious Disease"/>
            <person name="Feldgarden M."/>
            <person name="Van der Auwera G.A."/>
            <person name="Mahillon J."/>
            <person name="Duprez V."/>
            <person name="Timmery S."/>
            <person name="Mattelet C."/>
            <person name="Dierick K."/>
            <person name="Sun M."/>
            <person name="Yu Z."/>
            <person name="Zhu L."/>
            <person name="Hu X."/>
            <person name="Shank E.B."/>
            <person name="Swiecicka I."/>
            <person name="Hansen B.M."/>
            <person name="Andrup L."/>
            <person name="Young S.K."/>
            <person name="Zeng Q."/>
            <person name="Gargeya S."/>
            <person name="Fitzgerald M."/>
            <person name="Haas B."/>
            <person name="Abouelleil A."/>
            <person name="Alvarado L."/>
            <person name="Arachchi H.M."/>
            <person name="Berlin A."/>
            <person name="Chapman S.B."/>
            <person name="Goldberg J."/>
            <person name="Griggs A."/>
            <person name="Gujja S."/>
            <person name="Hansen M."/>
            <person name="Howarth C."/>
            <person name="Imamovic A."/>
            <person name="Larimer J."/>
            <person name="McCowen C."/>
            <person name="Montmayeur A."/>
            <person name="Murphy C."/>
            <person name="Neiman D."/>
            <person name="Pearson M."/>
            <person name="Priest M."/>
            <person name="Roberts A."/>
            <person name="Saif S."/>
            <person name="Shea T."/>
            <person name="Sisk P."/>
            <person name="Sykes S."/>
            <person name="Wortman J."/>
            <person name="Nusbaum C."/>
            <person name="Birren B."/>
        </authorList>
    </citation>
    <scope>NUCLEOTIDE SEQUENCE [LARGE SCALE GENOMIC DNA]</scope>
    <source>
        <strain evidence="2 3">HuA2-1</strain>
    </source>
</reference>
<dbReference type="Proteomes" id="UP000004136">
    <property type="component" value="Unassembled WGS sequence"/>
</dbReference>
<comment type="caution">
    <text evidence="2">The sequence shown here is derived from an EMBL/GenBank/DDBJ whole genome shotgun (WGS) entry which is preliminary data.</text>
</comment>
<keyword evidence="1" id="KW-1133">Transmembrane helix</keyword>